<evidence type="ECO:0000313" key="3">
    <source>
        <dbReference type="EMBL" id="MDT0378209.1"/>
    </source>
</evidence>
<evidence type="ECO:0000256" key="2">
    <source>
        <dbReference type="SAM" id="Phobius"/>
    </source>
</evidence>
<feature type="compositionally biased region" description="Low complexity" evidence="1">
    <location>
        <begin position="249"/>
        <end position="269"/>
    </location>
</feature>
<dbReference type="InterPro" id="IPR008930">
    <property type="entry name" value="Terpenoid_cyclase/PrenylTrfase"/>
</dbReference>
<name>A0ABU2NMJ9_9ACTN</name>
<feature type="compositionally biased region" description="Gly residues" evidence="1">
    <location>
        <begin position="211"/>
        <end position="248"/>
    </location>
</feature>
<dbReference type="SUPFAM" id="SSF48239">
    <property type="entry name" value="Terpenoid cyclases/Protein prenyltransferases"/>
    <property type="match status" value="1"/>
</dbReference>
<evidence type="ECO:0000313" key="4">
    <source>
        <dbReference type="Proteomes" id="UP001183414"/>
    </source>
</evidence>
<evidence type="ECO:0000256" key="1">
    <source>
        <dbReference type="SAM" id="MobiDB-lite"/>
    </source>
</evidence>
<feature type="region of interest" description="Disordered" evidence="1">
    <location>
        <begin position="185"/>
        <end position="303"/>
    </location>
</feature>
<keyword evidence="4" id="KW-1185">Reference proteome</keyword>
<dbReference type="CDD" id="cd00688">
    <property type="entry name" value="ISOPREN_C2_like"/>
    <property type="match status" value="1"/>
</dbReference>
<gene>
    <name evidence="3" type="ORF">RM572_05380</name>
</gene>
<reference evidence="4" key="1">
    <citation type="submission" date="2023-07" db="EMBL/GenBank/DDBJ databases">
        <title>30 novel species of actinomycetes from the DSMZ collection.</title>
        <authorList>
            <person name="Nouioui I."/>
        </authorList>
    </citation>
    <scope>NUCLEOTIDE SEQUENCE [LARGE SCALE GENOMIC DNA]</scope>
    <source>
        <strain evidence="4">DSM 42041</strain>
    </source>
</reference>
<accession>A0ABU2NMJ9</accession>
<keyword evidence="2" id="KW-0472">Membrane</keyword>
<protein>
    <submittedName>
        <fullName evidence="3">Terpene cyclase/mutase family protein</fullName>
    </submittedName>
</protein>
<dbReference type="Proteomes" id="UP001183414">
    <property type="component" value="Unassembled WGS sequence"/>
</dbReference>
<keyword evidence="2" id="KW-1133">Transmembrane helix</keyword>
<organism evidence="3 4">
    <name type="scientific">Streptomyces hazeniae</name>
    <dbReference type="NCBI Taxonomy" id="3075538"/>
    <lineage>
        <taxon>Bacteria</taxon>
        <taxon>Bacillati</taxon>
        <taxon>Actinomycetota</taxon>
        <taxon>Actinomycetes</taxon>
        <taxon>Kitasatosporales</taxon>
        <taxon>Streptomycetaceae</taxon>
        <taxon>Streptomyces</taxon>
    </lineage>
</organism>
<feature type="compositionally biased region" description="Gly residues" evidence="1">
    <location>
        <begin position="270"/>
        <end position="288"/>
    </location>
</feature>
<proteinExistence type="predicted"/>
<sequence>MQDDGRFRDAPLDEDISNQFTQSLAVLALDRSGDLPGKAADFLVSTQCADGGFPLFFKEDPADCTSHTDSTGLAVQALVAADRDAEAEEALDWLEDEQLDDGGFRDNGFGTPPANSNSTALAVQGLTAGGRVTAAAEGVAWLRTVQVGCDAPADDRGAVGYDKPVVNGMALRATAQVVPALAGKSLGKVDGTGSAPGLEPVDCTPDDDSSGGTGDSGGSQGSQGGDSGGSQGSQGGDSGGDTSGGDASGGTDPTPSPSPGDTSGQTAAGGDSGTGTSGSGSGSSGSGGLTPDAGSPDGSLATTGSSSLLLGAGAAALLLTGGAVLLLARMRRRSL</sequence>
<comment type="caution">
    <text evidence="3">The sequence shown here is derived from an EMBL/GenBank/DDBJ whole genome shotgun (WGS) entry which is preliminary data.</text>
</comment>
<keyword evidence="2" id="KW-0812">Transmembrane</keyword>
<dbReference type="EMBL" id="JAVREQ010000003">
    <property type="protein sequence ID" value="MDT0378209.1"/>
    <property type="molecule type" value="Genomic_DNA"/>
</dbReference>
<feature type="transmembrane region" description="Helical" evidence="2">
    <location>
        <begin position="308"/>
        <end position="328"/>
    </location>
</feature>
<dbReference type="Gene3D" id="1.50.10.20">
    <property type="match status" value="1"/>
</dbReference>